<dbReference type="InterPro" id="IPR039448">
    <property type="entry name" value="Beta_helix"/>
</dbReference>
<dbReference type="Gene3D" id="2.150.10.10">
    <property type="entry name" value="Serralysin-like metalloprotease, C-terminal"/>
    <property type="match status" value="2"/>
</dbReference>
<dbReference type="InterPro" id="IPR018511">
    <property type="entry name" value="Hemolysin-typ_Ca-bd_CS"/>
</dbReference>
<dbReference type="RefSeq" id="WP_007121003.1">
    <property type="nucleotide sequence ID" value="NZ_ABID01000018.1"/>
</dbReference>
<dbReference type="SMART" id="SM00710">
    <property type="entry name" value="PbH1"/>
    <property type="match status" value="8"/>
</dbReference>
<keyword evidence="6" id="KW-1185">Reference proteome</keyword>
<dbReference type="Pfam" id="PF13229">
    <property type="entry name" value="Beta_helix"/>
    <property type="match status" value="1"/>
</dbReference>
<evidence type="ECO:0000256" key="1">
    <source>
        <dbReference type="ARBA" id="ARBA00002822"/>
    </source>
</evidence>
<evidence type="ECO:0000256" key="3">
    <source>
        <dbReference type="ARBA" id="ARBA00022525"/>
    </source>
</evidence>
<dbReference type="InterPro" id="IPR050557">
    <property type="entry name" value="RTX_toxin/Mannuronan_C5-epim"/>
</dbReference>
<name>A0ABP2D6B8_9RHOB</name>
<dbReference type="PRINTS" id="PR00313">
    <property type="entry name" value="CABNDNGRPT"/>
</dbReference>
<proteinExistence type="predicted"/>
<comment type="function">
    <text evidence="1">Converts beta-D-mannuronic acid (M) to alpha-L-guluronic acid (G), producing a polymer with gel-forming capacity, required for the formation of the cyst coat.</text>
</comment>
<dbReference type="Gene3D" id="2.160.20.10">
    <property type="entry name" value="Single-stranded right-handed beta-helix, Pectin lyase-like"/>
    <property type="match status" value="1"/>
</dbReference>
<evidence type="ECO:0000313" key="6">
    <source>
        <dbReference type="Proteomes" id="UP000003257"/>
    </source>
</evidence>
<feature type="domain" description="Right handed beta helix" evidence="4">
    <location>
        <begin position="89"/>
        <end position="260"/>
    </location>
</feature>
<comment type="subcellular location">
    <subcellularLocation>
        <location evidence="2">Secreted</location>
    </subcellularLocation>
</comment>
<gene>
    <name evidence="5" type="ORF">OIHEL45_16931</name>
</gene>
<reference evidence="5 6" key="1">
    <citation type="submission" date="2007-11" db="EMBL/GenBank/DDBJ databases">
        <authorList>
            <person name="Wagner-Dobler I."/>
            <person name="Ferriera S."/>
            <person name="Johnson J."/>
            <person name="Kravitz S."/>
            <person name="Beeson K."/>
            <person name="Sutton G."/>
            <person name="Rogers Y.-H."/>
            <person name="Friedman R."/>
            <person name="Frazier M."/>
            <person name="Venter J.C."/>
        </authorList>
    </citation>
    <scope>NUCLEOTIDE SEQUENCE [LARGE SCALE GENOMIC DNA]</scope>
    <source>
        <strain evidence="5 6">HEL-45</strain>
    </source>
</reference>
<dbReference type="InterPro" id="IPR001343">
    <property type="entry name" value="Hemolysn_Ca-bd"/>
</dbReference>
<dbReference type="InterPro" id="IPR011050">
    <property type="entry name" value="Pectin_lyase_fold/virulence"/>
</dbReference>
<dbReference type="PANTHER" id="PTHR38340:SF1">
    <property type="entry name" value="S-LAYER PROTEIN"/>
    <property type="match status" value="1"/>
</dbReference>
<dbReference type="InterPro" id="IPR011049">
    <property type="entry name" value="Serralysin-like_metalloprot_C"/>
</dbReference>
<protein>
    <recommendedName>
        <fullName evidence="4">Right handed beta helix domain-containing protein</fullName>
    </recommendedName>
</protein>
<dbReference type="SUPFAM" id="SSF51126">
    <property type="entry name" value="Pectin lyase-like"/>
    <property type="match status" value="1"/>
</dbReference>
<dbReference type="PANTHER" id="PTHR38340">
    <property type="entry name" value="S-LAYER PROTEIN"/>
    <property type="match status" value="1"/>
</dbReference>
<accession>A0ABP2D6B8</accession>
<comment type="caution">
    <text evidence="5">The sequence shown here is derived from an EMBL/GenBank/DDBJ whole genome shotgun (WGS) entry which is preliminary data.</text>
</comment>
<evidence type="ECO:0000259" key="4">
    <source>
        <dbReference type="Pfam" id="PF13229"/>
    </source>
</evidence>
<dbReference type="SUPFAM" id="SSF51120">
    <property type="entry name" value="beta-Roll"/>
    <property type="match status" value="1"/>
</dbReference>
<dbReference type="InterPro" id="IPR012334">
    <property type="entry name" value="Pectin_lyas_fold"/>
</dbReference>
<dbReference type="EMBL" id="ABID01000018">
    <property type="protein sequence ID" value="EDQ03421.1"/>
    <property type="molecule type" value="Genomic_DNA"/>
</dbReference>
<dbReference type="PROSITE" id="PS00330">
    <property type="entry name" value="HEMOLYSIN_CALCIUM"/>
    <property type="match status" value="3"/>
</dbReference>
<dbReference type="Pfam" id="PF00353">
    <property type="entry name" value="HemolysinCabind"/>
    <property type="match status" value="2"/>
</dbReference>
<evidence type="ECO:0000256" key="2">
    <source>
        <dbReference type="ARBA" id="ARBA00004613"/>
    </source>
</evidence>
<dbReference type="Proteomes" id="UP000003257">
    <property type="component" value="Unassembled WGS sequence"/>
</dbReference>
<sequence>MRYYVDQSNSLANDKNFGTEEAPFLTIQAAVDVAGPGDVISVKLGRYDSVWIEKSGTEDTPITLEVHPDHEGQVIIDGGGAGVQKAHGAIHVETSSHIIIDGFQVTNAHFGISARSDGETEISDIQIVNNYVHNVDNAGIFVAGQLMHKDTIVDNFVVSNIVISGNSVTKTNLGEVSGGANEAITIGGGVDGFLVHQNHVYETDQYGINAKTNVMNGVISENVIHDIEKYGIYIDSNSRTATNIDIIDNVIFNANLGIVLSREADDGLNPGVEMGKAEHPSDFKDGEYAPVLTHINIKDNVVLSSGKSGIYLDKHHTKDLGGGEFGHIHIEGNTVNQSGFNGLLIDPNLKGVLTDVTVVNNFVFGSGKKDMNYFTDSEVSVFDNSTEPTDMLESLKTRLAKLEENELDMEPLRKEGTMQNDTMKGSSIEDHMFGYGGDDILKGEGGDDFISGMRGNDTLYGGSGDDRMVGLSDNDQLFGEEGNDLLRGGEGNDRLDGGAGNDRLYGGKGNDTFIFWQGSGQDRINDFQIGADLIDLESLGLSSFSELEEMFNDTKQGLKIAFNAEDSVVIVGHTADQLSQWDFII</sequence>
<evidence type="ECO:0000313" key="5">
    <source>
        <dbReference type="EMBL" id="EDQ03421.1"/>
    </source>
</evidence>
<organism evidence="5 6">
    <name type="scientific">Sulfitobacter indolifex HEL-45</name>
    <dbReference type="NCBI Taxonomy" id="391624"/>
    <lineage>
        <taxon>Bacteria</taxon>
        <taxon>Pseudomonadati</taxon>
        <taxon>Pseudomonadota</taxon>
        <taxon>Alphaproteobacteria</taxon>
        <taxon>Rhodobacterales</taxon>
        <taxon>Roseobacteraceae</taxon>
        <taxon>Sulfitobacter</taxon>
    </lineage>
</organism>
<dbReference type="InterPro" id="IPR006626">
    <property type="entry name" value="PbH1"/>
</dbReference>
<keyword evidence="3" id="KW-0964">Secreted</keyword>